<name>A0ABS1WQE7_9GAMM</name>
<dbReference type="RefSeq" id="WP_203165188.1">
    <property type="nucleotide sequence ID" value="NZ_JAEVLS010000001.1"/>
</dbReference>
<evidence type="ECO:0000313" key="2">
    <source>
        <dbReference type="EMBL" id="MBM0103202.1"/>
    </source>
</evidence>
<feature type="chain" id="PRO_5046857196" description="DUF3466 family protein" evidence="1">
    <location>
        <begin position="27"/>
        <end position="338"/>
    </location>
</feature>
<evidence type="ECO:0000256" key="1">
    <source>
        <dbReference type="SAM" id="SignalP"/>
    </source>
</evidence>
<reference evidence="2 3" key="1">
    <citation type="journal article" date="2021" name="Int. J. Syst. Evol. Microbiol.">
        <title>Steroidobacter gossypii sp. nov., isolated from soil of cotton cropping field.</title>
        <authorList>
            <person name="Huang R."/>
            <person name="Yang S."/>
            <person name="Zhen C."/>
            <person name="Liu W."/>
        </authorList>
    </citation>
    <scope>NUCLEOTIDE SEQUENCE [LARGE SCALE GENOMIC DNA]</scope>
    <source>
        <strain evidence="2 3">S1-65</strain>
    </source>
</reference>
<dbReference type="NCBIfam" id="TIGR02913">
    <property type="entry name" value="HAF_rpt"/>
    <property type="match status" value="1"/>
</dbReference>
<dbReference type="Proteomes" id="UP000661077">
    <property type="component" value="Unassembled WGS sequence"/>
</dbReference>
<keyword evidence="1" id="KW-0732">Signal</keyword>
<comment type="caution">
    <text evidence="2">The sequence shown here is derived from an EMBL/GenBank/DDBJ whole genome shotgun (WGS) entry which is preliminary data.</text>
</comment>
<gene>
    <name evidence="2" type="ORF">JM946_00515</name>
</gene>
<organism evidence="2 3">
    <name type="scientific">Steroidobacter gossypii</name>
    <dbReference type="NCBI Taxonomy" id="2805490"/>
    <lineage>
        <taxon>Bacteria</taxon>
        <taxon>Pseudomonadati</taxon>
        <taxon>Pseudomonadota</taxon>
        <taxon>Gammaproteobacteria</taxon>
        <taxon>Steroidobacterales</taxon>
        <taxon>Steroidobacteraceae</taxon>
        <taxon>Steroidobacter</taxon>
    </lineage>
</organism>
<dbReference type="InterPro" id="IPR014262">
    <property type="entry name" value="HAF_rpt"/>
</dbReference>
<evidence type="ECO:0000313" key="3">
    <source>
        <dbReference type="Proteomes" id="UP000661077"/>
    </source>
</evidence>
<dbReference type="EMBL" id="JAEVLS010000001">
    <property type="protein sequence ID" value="MBM0103202.1"/>
    <property type="molecule type" value="Genomic_DNA"/>
</dbReference>
<sequence>MSRTHGWFAACLSVSALSLCAQVVQAQQYSLIELDVPAGVDSTRGLGINGSDKVVGTSPGASSGDNPTQWNGTIVTTLGLAGGISGAALAINDAGVVVGMTYIMLPNGGYESRATMWNGGVATLLPTLGGTEGIALSINELGQMVGWTVASADPTSRAVIWDGATVTDLGPGTARDINNVGQVTGLSSLGATLWNGTTATALSVAMEPVAINDAGAIIGNRDSRDPDTFQWKTTARVWSEGTAVVLTGPTNYQFSTIARDINNAGQIVGYSENNYSMAVATLWDGTSAINLNTVLTPAQALQIELTEATAINDLGYIVVNGYDSVAQQQRSYILAPIP</sequence>
<evidence type="ECO:0008006" key="4">
    <source>
        <dbReference type="Google" id="ProtNLM"/>
    </source>
</evidence>
<proteinExistence type="predicted"/>
<keyword evidence="3" id="KW-1185">Reference proteome</keyword>
<accession>A0ABS1WQE7</accession>
<protein>
    <recommendedName>
        <fullName evidence="4">DUF3466 family protein</fullName>
    </recommendedName>
</protein>
<feature type="signal peptide" evidence="1">
    <location>
        <begin position="1"/>
        <end position="26"/>
    </location>
</feature>